<evidence type="ECO:0000259" key="5">
    <source>
        <dbReference type="Pfam" id="PF00628"/>
    </source>
</evidence>
<accession>A0A9D4RV92</accession>
<keyword evidence="2" id="KW-0863">Zinc-finger</keyword>
<dbReference type="GO" id="GO:0008270">
    <property type="term" value="F:zinc ion binding"/>
    <property type="evidence" value="ECO:0007669"/>
    <property type="project" value="UniProtKB-KW"/>
</dbReference>
<feature type="domain" description="PHD-type" evidence="5">
    <location>
        <begin position="110"/>
        <end position="135"/>
    </location>
</feature>
<proteinExistence type="predicted"/>
<evidence type="ECO:0000256" key="4">
    <source>
        <dbReference type="SAM" id="MobiDB-lite"/>
    </source>
</evidence>
<dbReference type="Proteomes" id="UP000828390">
    <property type="component" value="Unassembled WGS sequence"/>
</dbReference>
<gene>
    <name evidence="6" type="ORF">DPMN_006741</name>
</gene>
<dbReference type="Gene3D" id="3.30.40.10">
    <property type="entry name" value="Zinc/RING finger domain, C3HC4 (zinc finger)"/>
    <property type="match status" value="1"/>
</dbReference>
<dbReference type="AlphaFoldDB" id="A0A9D4RV92"/>
<keyword evidence="7" id="KW-1185">Reference proteome</keyword>
<organism evidence="6 7">
    <name type="scientific">Dreissena polymorpha</name>
    <name type="common">Zebra mussel</name>
    <name type="synonym">Mytilus polymorpha</name>
    <dbReference type="NCBI Taxonomy" id="45954"/>
    <lineage>
        <taxon>Eukaryota</taxon>
        <taxon>Metazoa</taxon>
        <taxon>Spiralia</taxon>
        <taxon>Lophotrochozoa</taxon>
        <taxon>Mollusca</taxon>
        <taxon>Bivalvia</taxon>
        <taxon>Autobranchia</taxon>
        <taxon>Heteroconchia</taxon>
        <taxon>Euheterodonta</taxon>
        <taxon>Imparidentia</taxon>
        <taxon>Neoheterodontei</taxon>
        <taxon>Myida</taxon>
        <taxon>Dreissenoidea</taxon>
        <taxon>Dreissenidae</taxon>
        <taxon>Dreissena</taxon>
    </lineage>
</organism>
<dbReference type="InterPro" id="IPR011011">
    <property type="entry name" value="Znf_FYVE_PHD"/>
</dbReference>
<keyword evidence="1" id="KW-0479">Metal-binding</keyword>
<reference evidence="6" key="1">
    <citation type="journal article" date="2019" name="bioRxiv">
        <title>The Genome of the Zebra Mussel, Dreissena polymorpha: A Resource for Invasive Species Research.</title>
        <authorList>
            <person name="McCartney M.A."/>
            <person name="Auch B."/>
            <person name="Kono T."/>
            <person name="Mallez S."/>
            <person name="Zhang Y."/>
            <person name="Obille A."/>
            <person name="Becker A."/>
            <person name="Abrahante J.E."/>
            <person name="Garbe J."/>
            <person name="Badalamenti J.P."/>
            <person name="Herman A."/>
            <person name="Mangelson H."/>
            <person name="Liachko I."/>
            <person name="Sullivan S."/>
            <person name="Sone E.D."/>
            <person name="Koren S."/>
            <person name="Silverstein K.A.T."/>
            <person name="Beckman K.B."/>
            <person name="Gohl D.M."/>
        </authorList>
    </citation>
    <scope>NUCLEOTIDE SEQUENCE</scope>
    <source>
        <strain evidence="6">Duluth1</strain>
        <tissue evidence="6">Whole animal</tissue>
    </source>
</reference>
<protein>
    <recommendedName>
        <fullName evidence="5">PHD-type domain-containing protein</fullName>
    </recommendedName>
</protein>
<name>A0A9D4RV92_DREPO</name>
<reference evidence="6" key="2">
    <citation type="submission" date="2020-11" db="EMBL/GenBank/DDBJ databases">
        <authorList>
            <person name="McCartney M.A."/>
            <person name="Auch B."/>
            <person name="Kono T."/>
            <person name="Mallez S."/>
            <person name="Becker A."/>
            <person name="Gohl D.M."/>
            <person name="Silverstein K.A.T."/>
            <person name="Koren S."/>
            <person name="Bechman K.B."/>
            <person name="Herman A."/>
            <person name="Abrahante J.E."/>
            <person name="Garbe J."/>
        </authorList>
    </citation>
    <scope>NUCLEOTIDE SEQUENCE</scope>
    <source>
        <strain evidence="6">Duluth1</strain>
        <tissue evidence="6">Whole animal</tissue>
    </source>
</reference>
<feature type="region of interest" description="Disordered" evidence="4">
    <location>
        <begin position="47"/>
        <end position="81"/>
    </location>
</feature>
<dbReference type="InterPro" id="IPR013083">
    <property type="entry name" value="Znf_RING/FYVE/PHD"/>
</dbReference>
<comment type="caution">
    <text evidence="6">The sequence shown here is derived from an EMBL/GenBank/DDBJ whole genome shotgun (WGS) entry which is preliminary data.</text>
</comment>
<feature type="compositionally biased region" description="Low complexity" evidence="4">
    <location>
        <begin position="59"/>
        <end position="68"/>
    </location>
</feature>
<evidence type="ECO:0000256" key="3">
    <source>
        <dbReference type="ARBA" id="ARBA00022833"/>
    </source>
</evidence>
<sequence length="149" mass="16355">MTKPQLLVLSKAYNLPAKAQAKKAELVQVLTEGILNSQCMSKTVFAPQASTSAQEPVPSTRTSSSSSTHDINEHATQTSRGRVSEIIPSTLALGLPIPDMDTVESDEELCKVCHTKGKSNVEWIQCDGCNQWLHRNFAGLRSKPKWNTF</sequence>
<dbReference type="InterPro" id="IPR019787">
    <property type="entry name" value="Znf_PHD-finger"/>
</dbReference>
<dbReference type="SUPFAM" id="SSF57903">
    <property type="entry name" value="FYVE/PHD zinc finger"/>
    <property type="match status" value="1"/>
</dbReference>
<evidence type="ECO:0000256" key="2">
    <source>
        <dbReference type="ARBA" id="ARBA00022771"/>
    </source>
</evidence>
<dbReference type="EMBL" id="JAIWYP010000001">
    <property type="protein sequence ID" value="KAH3882796.1"/>
    <property type="molecule type" value="Genomic_DNA"/>
</dbReference>
<evidence type="ECO:0000313" key="6">
    <source>
        <dbReference type="EMBL" id="KAH3882796.1"/>
    </source>
</evidence>
<evidence type="ECO:0000256" key="1">
    <source>
        <dbReference type="ARBA" id="ARBA00022723"/>
    </source>
</evidence>
<dbReference type="Pfam" id="PF00628">
    <property type="entry name" value="PHD"/>
    <property type="match status" value="1"/>
</dbReference>
<keyword evidence="3" id="KW-0862">Zinc</keyword>
<evidence type="ECO:0000313" key="7">
    <source>
        <dbReference type="Proteomes" id="UP000828390"/>
    </source>
</evidence>